<evidence type="ECO:0000313" key="3">
    <source>
        <dbReference type="Proteomes" id="UP000242715"/>
    </source>
</evidence>
<dbReference type="InterPro" id="IPR044730">
    <property type="entry name" value="RNase_H-like_dom_plant"/>
</dbReference>
<dbReference type="InterPro" id="IPR012337">
    <property type="entry name" value="RNaseH-like_sf"/>
</dbReference>
<dbReference type="PANTHER" id="PTHR33116:SF80">
    <property type="entry name" value="REVERSE TRANSCRIPTASE ZINC-BINDING DOMAIN-CONTAINING PROTEIN"/>
    <property type="match status" value="1"/>
</dbReference>
<dbReference type="Gene3D" id="3.30.420.10">
    <property type="entry name" value="Ribonuclease H-like superfamily/Ribonuclease H"/>
    <property type="match status" value="1"/>
</dbReference>
<evidence type="ECO:0000313" key="2">
    <source>
        <dbReference type="EMBL" id="GAU48962.1"/>
    </source>
</evidence>
<accession>A0A2Z6PG80</accession>
<dbReference type="SUPFAM" id="SSF53098">
    <property type="entry name" value="Ribonuclease H-like"/>
    <property type="match status" value="1"/>
</dbReference>
<reference evidence="3" key="1">
    <citation type="journal article" date="2017" name="Front. Plant Sci.">
        <title>Climate Clever Clovers: New Paradigm to Reduce the Environmental Footprint of Ruminants by Breeding Low Methanogenic Forages Utilizing Haplotype Variation.</title>
        <authorList>
            <person name="Kaur P."/>
            <person name="Appels R."/>
            <person name="Bayer P.E."/>
            <person name="Keeble-Gagnere G."/>
            <person name="Wang J."/>
            <person name="Hirakawa H."/>
            <person name="Shirasawa K."/>
            <person name="Vercoe P."/>
            <person name="Stefanova K."/>
            <person name="Durmic Z."/>
            <person name="Nichols P."/>
            <person name="Revell C."/>
            <person name="Isobe S.N."/>
            <person name="Edwards D."/>
            <person name="Erskine W."/>
        </authorList>
    </citation>
    <scope>NUCLEOTIDE SEQUENCE [LARGE SCALE GENOMIC DNA]</scope>
    <source>
        <strain evidence="3">cv. Daliak</strain>
    </source>
</reference>
<dbReference type="CDD" id="cd06222">
    <property type="entry name" value="RNase_H_like"/>
    <property type="match status" value="1"/>
</dbReference>
<protein>
    <recommendedName>
        <fullName evidence="1">RNase H type-1 domain-containing protein</fullName>
    </recommendedName>
</protein>
<gene>
    <name evidence="2" type="ORF">TSUD_406700</name>
</gene>
<dbReference type="AlphaFoldDB" id="A0A2Z6PG80"/>
<dbReference type="InterPro" id="IPR002156">
    <property type="entry name" value="RNaseH_domain"/>
</dbReference>
<feature type="domain" description="RNase H type-1" evidence="1">
    <location>
        <begin position="642"/>
        <end position="737"/>
    </location>
</feature>
<dbReference type="Pfam" id="PF13456">
    <property type="entry name" value="RVT_3"/>
    <property type="match status" value="1"/>
</dbReference>
<organism evidence="2 3">
    <name type="scientific">Trifolium subterraneum</name>
    <name type="common">Subterranean clover</name>
    <dbReference type="NCBI Taxonomy" id="3900"/>
    <lineage>
        <taxon>Eukaryota</taxon>
        <taxon>Viridiplantae</taxon>
        <taxon>Streptophyta</taxon>
        <taxon>Embryophyta</taxon>
        <taxon>Tracheophyta</taxon>
        <taxon>Spermatophyta</taxon>
        <taxon>Magnoliopsida</taxon>
        <taxon>eudicotyledons</taxon>
        <taxon>Gunneridae</taxon>
        <taxon>Pentapetalae</taxon>
        <taxon>rosids</taxon>
        <taxon>fabids</taxon>
        <taxon>Fabales</taxon>
        <taxon>Fabaceae</taxon>
        <taxon>Papilionoideae</taxon>
        <taxon>50 kb inversion clade</taxon>
        <taxon>NPAAA clade</taxon>
        <taxon>Hologalegina</taxon>
        <taxon>IRL clade</taxon>
        <taxon>Trifolieae</taxon>
        <taxon>Trifolium</taxon>
    </lineage>
</organism>
<keyword evidence="3" id="KW-1185">Reference proteome</keyword>
<sequence length="737" mass="83639">MKVVGLSLRFSTHLPAPQSDIRSSCYVLHNEKDPLLAEEVIPTLITYDINAIMTMLSSHQEIKAAVFALNKDSAPSSDGFGAFFFQHYWEIVKLEVYNVVLEFFTNSWILLGFNSNIISLLPKTSNATSIDQYRPIAMTNFKFKVISKIIADRLAKVMPTIISEEQMGFIHDMNIKDCLCIASEVVNLLHNKSFSAEGFFNCSRDVRQGDPLSPLLFCIAEDVLSRGIAKLGKLAGLKALKDLFDSYALQSGQNINTTKSTIFLGSITQGKPKVNWLQSIADKIRFKLLAWKACLLSMACRIQLVRAVMHSMLMYSISIYSWPVSLIKNIEKDVKNFIWSGDVGKKKLVTVAWKKICRPFSQGGLNIRSLTCLNKAINLKLCWSLFHSQSSWAKLVQARVVRDNKVIHHHIYSSLWSSIKEEVATMFENSIWLLGNGKDINFWNDCWCGHSLSEVFNIPAHISQNLTSSVSDYILNGHWNIPSQLSQQFSTLSLIVQQISIPLDPSHDLLLWKHTDFGELQLADAYNFILDQWQELDWAKFIWSPDIPPSKSLLAWRFMHNKVPTYENLKLRGSNCLDLVLQFTCMEDMWKICDLNWAPQCNNTKKTASNSIRDFIILKHFKVCIHQSSVLVIKEVLWIPPLPLRTKCNIDGAAKGNPGLAGCGGVFRNHVADLLFCFAEPLGFTTSFQVELNAAISAIEIAYRFHWHNLWIETDSALVVRAFQNPNYEVTWNLRNG</sequence>
<dbReference type="InterPro" id="IPR036397">
    <property type="entry name" value="RNaseH_sf"/>
</dbReference>
<dbReference type="PANTHER" id="PTHR33116">
    <property type="entry name" value="REVERSE TRANSCRIPTASE ZINC-BINDING DOMAIN-CONTAINING PROTEIN-RELATED-RELATED"/>
    <property type="match status" value="1"/>
</dbReference>
<dbReference type="Pfam" id="PF13966">
    <property type="entry name" value="zf-RVT"/>
    <property type="match status" value="1"/>
</dbReference>
<dbReference type="GO" id="GO:0004523">
    <property type="term" value="F:RNA-DNA hybrid ribonuclease activity"/>
    <property type="evidence" value="ECO:0007669"/>
    <property type="project" value="InterPro"/>
</dbReference>
<evidence type="ECO:0000259" key="1">
    <source>
        <dbReference type="PROSITE" id="PS50879"/>
    </source>
</evidence>
<dbReference type="GO" id="GO:0003676">
    <property type="term" value="F:nucleic acid binding"/>
    <property type="evidence" value="ECO:0007669"/>
    <property type="project" value="InterPro"/>
</dbReference>
<dbReference type="PROSITE" id="PS50879">
    <property type="entry name" value="RNASE_H_1"/>
    <property type="match status" value="1"/>
</dbReference>
<dbReference type="InterPro" id="IPR026960">
    <property type="entry name" value="RVT-Znf"/>
</dbReference>
<name>A0A2Z6PG80_TRISU</name>
<dbReference type="EMBL" id="DF974498">
    <property type="protein sequence ID" value="GAU48962.1"/>
    <property type="molecule type" value="Genomic_DNA"/>
</dbReference>
<dbReference type="OrthoDB" id="1434423at2759"/>
<proteinExistence type="predicted"/>
<dbReference type="Proteomes" id="UP000242715">
    <property type="component" value="Unassembled WGS sequence"/>
</dbReference>